<dbReference type="Gene3D" id="2.60.40.1760">
    <property type="entry name" value="glycosyl hydrolase (family 31)"/>
    <property type="match status" value="1"/>
</dbReference>
<dbReference type="SUPFAM" id="SSF74650">
    <property type="entry name" value="Galactose mutarotase-like"/>
    <property type="match status" value="1"/>
</dbReference>
<dbReference type="GO" id="GO:0005975">
    <property type="term" value="P:carbohydrate metabolic process"/>
    <property type="evidence" value="ECO:0007669"/>
    <property type="project" value="InterPro"/>
</dbReference>
<dbReference type="Pfam" id="PF13802">
    <property type="entry name" value="Gal_mutarotas_2"/>
    <property type="match status" value="1"/>
</dbReference>
<dbReference type="EMBL" id="RJUK01000001">
    <property type="protein sequence ID" value="ROQ19682.1"/>
    <property type="molecule type" value="Genomic_DNA"/>
</dbReference>
<evidence type="ECO:0000256" key="3">
    <source>
        <dbReference type="SAM" id="SignalP"/>
    </source>
</evidence>
<dbReference type="Pfam" id="PF01055">
    <property type="entry name" value="Glyco_hydro_31_2nd"/>
    <property type="match status" value="1"/>
</dbReference>
<dbReference type="AlphaFoldDB" id="A0A3N1NLM1"/>
<dbReference type="CDD" id="cd14752">
    <property type="entry name" value="GH31_N"/>
    <property type="match status" value="1"/>
</dbReference>
<dbReference type="InterPro" id="IPR017853">
    <property type="entry name" value="GH"/>
</dbReference>
<dbReference type="InterPro" id="IPR011013">
    <property type="entry name" value="Gal_mutarotase_sf_dom"/>
</dbReference>
<evidence type="ECO:0000259" key="7">
    <source>
        <dbReference type="Pfam" id="PF21365"/>
    </source>
</evidence>
<dbReference type="OrthoDB" id="176168at2"/>
<dbReference type="InterPro" id="IPR051816">
    <property type="entry name" value="Glycosyl_Hydrolase_31"/>
</dbReference>
<dbReference type="InterPro" id="IPR000322">
    <property type="entry name" value="Glyco_hydro_31_TIM"/>
</dbReference>
<gene>
    <name evidence="8" type="ORF">EDC38_0267</name>
</gene>
<dbReference type="InterPro" id="IPR048395">
    <property type="entry name" value="Glyco_hydro_31_C"/>
</dbReference>
<dbReference type="Pfam" id="PF17137">
    <property type="entry name" value="DUF5110"/>
    <property type="match status" value="1"/>
</dbReference>
<evidence type="ECO:0000313" key="8">
    <source>
        <dbReference type="EMBL" id="ROQ19682.1"/>
    </source>
</evidence>
<evidence type="ECO:0000256" key="1">
    <source>
        <dbReference type="ARBA" id="ARBA00007806"/>
    </source>
</evidence>
<feature type="domain" description="Glycoside hydrolase family 31 TIM barrel" evidence="4">
    <location>
        <begin position="275"/>
        <end position="598"/>
    </location>
</feature>
<dbReference type="InterPro" id="IPR033403">
    <property type="entry name" value="DUF5110"/>
</dbReference>
<dbReference type="CDD" id="cd06589">
    <property type="entry name" value="GH31"/>
    <property type="match status" value="1"/>
</dbReference>
<organism evidence="8 9">
    <name type="scientific">Marinimicrobium koreense</name>
    <dbReference type="NCBI Taxonomy" id="306545"/>
    <lineage>
        <taxon>Bacteria</taxon>
        <taxon>Pseudomonadati</taxon>
        <taxon>Pseudomonadota</taxon>
        <taxon>Gammaproteobacteria</taxon>
        <taxon>Cellvibrionales</taxon>
        <taxon>Cellvibrionaceae</taxon>
        <taxon>Marinimicrobium</taxon>
    </lineage>
</organism>
<dbReference type="InterPro" id="IPR013780">
    <property type="entry name" value="Glyco_hydro_b"/>
</dbReference>
<dbReference type="Proteomes" id="UP000273643">
    <property type="component" value="Unassembled WGS sequence"/>
</dbReference>
<protein>
    <submittedName>
        <fullName evidence="8">Alpha-glucosidase (Family GH31 glycosyl hydrolase)</fullName>
    </submittedName>
</protein>
<evidence type="ECO:0000259" key="5">
    <source>
        <dbReference type="Pfam" id="PF13802"/>
    </source>
</evidence>
<dbReference type="RefSeq" id="WP_123636996.1">
    <property type="nucleotide sequence ID" value="NZ_RJUK01000001.1"/>
</dbReference>
<comment type="caution">
    <text evidence="8">The sequence shown here is derived from an EMBL/GenBank/DDBJ whole genome shotgun (WGS) entry which is preliminary data.</text>
</comment>
<dbReference type="Gene3D" id="3.20.20.80">
    <property type="entry name" value="Glycosidases"/>
    <property type="match status" value="1"/>
</dbReference>
<feature type="domain" description="Glycosyl hydrolase family 31 C-terminal" evidence="7">
    <location>
        <begin position="607"/>
        <end position="693"/>
    </location>
</feature>
<dbReference type="SUPFAM" id="SSF51011">
    <property type="entry name" value="Glycosyl hydrolase domain"/>
    <property type="match status" value="1"/>
</dbReference>
<dbReference type="GO" id="GO:0004553">
    <property type="term" value="F:hydrolase activity, hydrolyzing O-glycosyl compounds"/>
    <property type="evidence" value="ECO:0007669"/>
    <property type="project" value="InterPro"/>
</dbReference>
<accession>A0A3N1NLM1</accession>
<feature type="domain" description="Glycoside hydrolase family 31 N-terminal" evidence="5">
    <location>
        <begin position="60"/>
        <end position="232"/>
    </location>
</feature>
<dbReference type="Pfam" id="PF21365">
    <property type="entry name" value="Glyco_hydro_31_3rd"/>
    <property type="match status" value="1"/>
</dbReference>
<evidence type="ECO:0000256" key="2">
    <source>
        <dbReference type="RuleBase" id="RU361185"/>
    </source>
</evidence>
<feature type="signal peptide" evidence="3">
    <location>
        <begin position="1"/>
        <end position="17"/>
    </location>
</feature>
<dbReference type="SUPFAM" id="SSF51445">
    <property type="entry name" value="(Trans)glycosidases"/>
    <property type="match status" value="1"/>
</dbReference>
<feature type="domain" description="DUF5110" evidence="6">
    <location>
        <begin position="708"/>
        <end position="774"/>
    </location>
</feature>
<evidence type="ECO:0000259" key="6">
    <source>
        <dbReference type="Pfam" id="PF17137"/>
    </source>
</evidence>
<evidence type="ECO:0000313" key="9">
    <source>
        <dbReference type="Proteomes" id="UP000273643"/>
    </source>
</evidence>
<keyword evidence="2 8" id="KW-0378">Hydrolase</keyword>
<feature type="chain" id="PRO_5018209595" evidence="3">
    <location>
        <begin position="18"/>
        <end position="835"/>
    </location>
</feature>
<dbReference type="PANTHER" id="PTHR43863:SF2">
    <property type="entry name" value="MALTASE-GLUCOAMYLASE"/>
    <property type="match status" value="1"/>
</dbReference>
<evidence type="ECO:0000259" key="4">
    <source>
        <dbReference type="Pfam" id="PF01055"/>
    </source>
</evidence>
<reference evidence="8 9" key="1">
    <citation type="submission" date="2018-11" db="EMBL/GenBank/DDBJ databases">
        <title>Genomic Encyclopedia of Type Strains, Phase IV (KMG-IV): sequencing the most valuable type-strain genomes for metagenomic binning, comparative biology and taxonomic classification.</title>
        <authorList>
            <person name="Goeker M."/>
        </authorList>
    </citation>
    <scope>NUCLEOTIDE SEQUENCE [LARGE SCALE GENOMIC DNA]</scope>
    <source>
        <strain evidence="8 9">DSM 16974</strain>
    </source>
</reference>
<dbReference type="Gene3D" id="2.60.40.1180">
    <property type="entry name" value="Golgi alpha-mannosidase II"/>
    <property type="match status" value="2"/>
</dbReference>
<dbReference type="PANTHER" id="PTHR43863">
    <property type="entry name" value="HYDROLASE, PUTATIVE (AFU_ORTHOLOGUE AFUA_1G03140)-RELATED"/>
    <property type="match status" value="1"/>
</dbReference>
<name>A0A3N1NLM1_9GAMM</name>
<keyword evidence="9" id="KW-1185">Reference proteome</keyword>
<proteinExistence type="inferred from homology"/>
<comment type="similarity">
    <text evidence="1 2">Belongs to the glycosyl hydrolase 31 family.</text>
</comment>
<sequence length="835" mass="94815">MKYCLLALLCLAAFAQATDRQATELPESSKARDALGPGTVQLSPVREGNRVLISAEHADVQIEFCTASMVRVRSSWDREFDENAALGLMVTKRDWPPVVINTAEEADFYELESKQLLVRVYKSPLRLEFYASDGTLLSTERIEVGGMAQEVAGVSVHKKLQDSEQVFGFGQRMDFINQRGKQLELTVGRGMGRPHIIGAYNILEANYSPVPFFMSTRGYGIFLHTPYTSRWDMGHATPGVYSFEAEGGELDYYFMAGADFPALLDQYTAVTGKSPLLPKPAHGLHVGTYSGGTWGYEKHTSTDYVVNLGRTFREKEIPVDIIHLDSTWRMFGEQGGSGATTFEWRETFDDPEAMFDQLYDMGYSMVGVHVRPRYDNGRQYKLLDQARDAGMVYPEPNNTGEFVNFFDPDAVDWWWEHGAMKVASQGAMFFKTDEGSAFGRKANESDKTGPTGPEAERLHNLFPLAYAKAPFEKFSEHNQMRGFNLTREGYAGIQRYPYLWAGDWPSEWQYFKPVIRAGLNMGLSGVGYWSHNMGGFEHDPDPELYIRWTQFGLFSPIAHLFGMDHPGYKEPWRYGEEAERIFKQYDRMRYRFIPYIYSEAYQMHRTGMPMMRALVLEYQEDENTHDIDDQYLFGRNLLIAPVTTKGAQTRVVYLPEGTWYDYWSGETYEGQRYHNIVTPLDQLPIFVKAGGILPQQRVMNVGQETAENLTLEIFPGGESSYPIYDDDGKSKAYLSGVYAITDISVKAESNRTLIRIEAPRGDYELPERTYTLKVRRDGPPESVVEGANPLRVFGSPVEYEKNQSQAGWYFDDEAGELYVRLAGTSLSDISVAINQ</sequence>
<keyword evidence="2" id="KW-0326">Glycosidase</keyword>
<dbReference type="GO" id="GO:0030246">
    <property type="term" value="F:carbohydrate binding"/>
    <property type="evidence" value="ECO:0007669"/>
    <property type="project" value="InterPro"/>
</dbReference>
<dbReference type="InterPro" id="IPR025887">
    <property type="entry name" value="Glyco_hydro_31_N_dom"/>
</dbReference>
<keyword evidence="3" id="KW-0732">Signal</keyword>